<proteinExistence type="inferred from homology"/>
<dbReference type="PANTHER" id="PTHR43669">
    <property type="entry name" value="5-KETO-D-GLUCONATE 5-REDUCTASE"/>
    <property type="match status" value="1"/>
</dbReference>
<evidence type="ECO:0000256" key="2">
    <source>
        <dbReference type="ARBA" id="ARBA00023002"/>
    </source>
</evidence>
<dbReference type="OrthoDB" id="9774430at2"/>
<gene>
    <name evidence="4" type="ORF">DFQ02_105101</name>
</gene>
<dbReference type="EMBL" id="QRDX01000005">
    <property type="protein sequence ID" value="RED47874.1"/>
    <property type="molecule type" value="Genomic_DNA"/>
</dbReference>
<reference evidence="4 5" key="1">
    <citation type="submission" date="2018-07" db="EMBL/GenBank/DDBJ databases">
        <title>Genomic Encyclopedia of Type Strains, Phase III (KMG-III): the genomes of soil and plant-associated and newly described type strains.</title>
        <authorList>
            <person name="Whitman W."/>
        </authorList>
    </citation>
    <scope>NUCLEOTIDE SEQUENCE [LARGE SCALE GENOMIC DNA]</scope>
    <source>
        <strain evidence="4 5">CECT 8487</strain>
    </source>
</reference>
<accession>A0A3D9HEG8</accession>
<dbReference type="InterPro" id="IPR002347">
    <property type="entry name" value="SDR_fam"/>
</dbReference>
<evidence type="ECO:0000313" key="5">
    <source>
        <dbReference type="Proteomes" id="UP000256629"/>
    </source>
</evidence>
<dbReference type="PANTHER" id="PTHR43669:SF8">
    <property type="entry name" value="SHORT-CHAIN TYPE DEHYDROGENASE_REDUCTASE-RELATED"/>
    <property type="match status" value="1"/>
</dbReference>
<dbReference type="InterPro" id="IPR036409">
    <property type="entry name" value="Aldolase_II/adducin_N_sf"/>
</dbReference>
<dbReference type="NCBIfam" id="TIGR02632">
    <property type="entry name" value="RhaD_aldol-ADH"/>
    <property type="match status" value="1"/>
</dbReference>
<dbReference type="Pfam" id="PF00596">
    <property type="entry name" value="Aldolase_II"/>
    <property type="match status" value="1"/>
</dbReference>
<dbReference type="Proteomes" id="UP000256629">
    <property type="component" value="Unassembled WGS sequence"/>
</dbReference>
<dbReference type="SUPFAM" id="SSF53639">
    <property type="entry name" value="AraD/HMP-PK domain-like"/>
    <property type="match status" value="1"/>
</dbReference>
<evidence type="ECO:0000256" key="1">
    <source>
        <dbReference type="ARBA" id="ARBA00006484"/>
    </source>
</evidence>
<name>A0A3D9HEG8_9FLAO</name>
<keyword evidence="2" id="KW-0560">Oxidoreductase</keyword>
<keyword evidence="5" id="KW-1185">Reference proteome</keyword>
<dbReference type="InterPro" id="IPR013454">
    <property type="entry name" value="Bifunc_RhaD/ADH"/>
</dbReference>
<evidence type="ECO:0000259" key="3">
    <source>
        <dbReference type="SMART" id="SM01007"/>
    </source>
</evidence>
<evidence type="ECO:0000313" key="4">
    <source>
        <dbReference type="EMBL" id="RED47874.1"/>
    </source>
</evidence>
<sequence length="701" mass="77245">MENTTKTFKYVDYLWDQEKAESLNDNQVELFLYRSNILGADLRITNYGGGNTSCKTIETDPLTNEEVEVMWVKGSGGDIGTLTRSGIAGLYTKRLRDLKNVYQGLHDEDRMVGLFNHCIYDLDSKAPSIDTPLHGLLPFAHIDHLHPDALIAVAAAQDSEKVTKEIWGDTMGWVPWQRPGFDLGLQLEKCLAENPGIRGIVLGSHGLFTWGDTSYECYMNSLEVIEMASEYIDKKIKEKGSVFGGQKVESLPKEERLEKAAQLMPLLRGLCSSENRMIGHFSDTDVVMEYINSNDLERLAPMGTSCPDHFLRTKIQPLVLDLDKTEDLSDSDAVLKKLEPAFEAYRQEYANYYNTCKRDNSPAMRDANPVIIIYPGVGMFSFAKNKQTTRVASEFYINAINVMRGAEAISAYTSLPRQEAFDIEYWLLEEAKLQRMPKEQPLSRKVALVTGAGGGIGKAIADKLAAEGANVVLTDIAEDRLIEANATYKRDVSTYAVCDVTKTESIEEAYKKACIEFGGVDIVVHSAGLAISKPLEDTTDKDWNILQNILVKGQFDLAKQFAAIARKQGIGGDFISIASKNGLVAGPNNVAYGTAKAAQQHMVRLLAAELAKDKVRVNTVNPDGVIVGSKIWEGAWAEGRAKANGITVEELPAFYAKRNLLHEIITPDDIANGVFSLVGILDKSTGNIINVDGGMANAFVR</sequence>
<dbReference type="SUPFAM" id="SSF51735">
    <property type="entry name" value="NAD(P)-binding Rossmann-fold domains"/>
    <property type="match status" value="1"/>
</dbReference>
<dbReference type="InterPro" id="IPR036291">
    <property type="entry name" value="NAD(P)-bd_dom_sf"/>
</dbReference>
<dbReference type="AlphaFoldDB" id="A0A3D9HEG8"/>
<comment type="similarity">
    <text evidence="1">Belongs to the short-chain dehydrogenases/reductases (SDR) family.</text>
</comment>
<comment type="caution">
    <text evidence="4">The sequence shown here is derived from an EMBL/GenBank/DDBJ whole genome shotgun (WGS) entry which is preliminary data.</text>
</comment>
<dbReference type="SMART" id="SM01007">
    <property type="entry name" value="Aldolase_II"/>
    <property type="match status" value="1"/>
</dbReference>
<dbReference type="GO" id="GO:0016491">
    <property type="term" value="F:oxidoreductase activity"/>
    <property type="evidence" value="ECO:0007669"/>
    <property type="project" value="UniProtKB-KW"/>
</dbReference>
<dbReference type="PRINTS" id="PR00081">
    <property type="entry name" value="GDHRDH"/>
</dbReference>
<dbReference type="Gene3D" id="3.40.225.10">
    <property type="entry name" value="Class II aldolase/adducin N-terminal domain"/>
    <property type="match status" value="1"/>
</dbReference>
<dbReference type="RefSeq" id="WP_116524237.1">
    <property type="nucleotide sequence ID" value="NZ_QRDX01000005.1"/>
</dbReference>
<protein>
    <submittedName>
        <fullName evidence="4">Rhamnulose-1-phosphate aldolase/alcohol dehydrogenase</fullName>
    </submittedName>
</protein>
<dbReference type="NCBIfam" id="NF006189">
    <property type="entry name" value="PRK08324.1-3"/>
    <property type="match status" value="1"/>
</dbReference>
<dbReference type="InterPro" id="IPR001303">
    <property type="entry name" value="Aldolase_II/adducin_N"/>
</dbReference>
<dbReference type="NCBIfam" id="NF006191">
    <property type="entry name" value="PRK08324.1-5"/>
    <property type="match status" value="1"/>
</dbReference>
<organism evidence="4 5">
    <name type="scientific">Seonamhaeicola aphaedonensis</name>
    <dbReference type="NCBI Taxonomy" id="1461338"/>
    <lineage>
        <taxon>Bacteria</taxon>
        <taxon>Pseudomonadati</taxon>
        <taxon>Bacteroidota</taxon>
        <taxon>Flavobacteriia</taxon>
        <taxon>Flavobacteriales</taxon>
        <taxon>Flavobacteriaceae</taxon>
    </lineage>
</organism>
<dbReference type="Pfam" id="PF13561">
    <property type="entry name" value="adh_short_C2"/>
    <property type="match status" value="1"/>
</dbReference>
<dbReference type="Gene3D" id="3.40.50.720">
    <property type="entry name" value="NAD(P)-binding Rossmann-like Domain"/>
    <property type="match status" value="1"/>
</dbReference>
<feature type="domain" description="Class II aldolase/adducin N-terminal" evidence="3">
    <location>
        <begin position="30"/>
        <end position="232"/>
    </location>
</feature>